<gene>
    <name evidence="1" type="primary">thiS</name>
    <name evidence="1" type="ORF">DCC81_15100</name>
</gene>
<proteinExistence type="predicted"/>
<evidence type="ECO:0000313" key="1">
    <source>
        <dbReference type="EMBL" id="PUZ25600.1"/>
    </source>
</evidence>
<dbReference type="OrthoDB" id="1525151at2"/>
<dbReference type="PANTHER" id="PTHR34472:SF1">
    <property type="entry name" value="SULFUR CARRIER PROTEIN THIS"/>
    <property type="match status" value="1"/>
</dbReference>
<keyword evidence="2" id="KW-1185">Reference proteome</keyword>
<accession>A0A2T7BH45</accession>
<dbReference type="InterPro" id="IPR012675">
    <property type="entry name" value="Beta-grasp_dom_sf"/>
</dbReference>
<comment type="caution">
    <text evidence="1">The sequence shown here is derived from an EMBL/GenBank/DDBJ whole genome shotgun (WGS) entry which is preliminary data.</text>
</comment>
<dbReference type="AlphaFoldDB" id="A0A2T7BH45"/>
<dbReference type="PANTHER" id="PTHR34472">
    <property type="entry name" value="SULFUR CARRIER PROTEIN THIS"/>
    <property type="match status" value="1"/>
</dbReference>
<dbReference type="CDD" id="cd00565">
    <property type="entry name" value="Ubl_ThiS"/>
    <property type="match status" value="1"/>
</dbReference>
<sequence>MNITINHQIEEVAENACLHDVVQERLGEKLHGIAVAVNHVVIPRERYATHALQANDNILIIKATQGG</sequence>
<dbReference type="InterPro" id="IPR010035">
    <property type="entry name" value="Thi_S"/>
</dbReference>
<evidence type="ECO:0000313" key="2">
    <source>
        <dbReference type="Proteomes" id="UP000244450"/>
    </source>
</evidence>
<dbReference type="InterPro" id="IPR003749">
    <property type="entry name" value="ThiS/MoaD-like"/>
</dbReference>
<protein>
    <submittedName>
        <fullName evidence="1">Thiamine biosynthesis protein ThiS</fullName>
    </submittedName>
</protein>
<dbReference type="Gene3D" id="3.10.20.30">
    <property type="match status" value="1"/>
</dbReference>
<reference evidence="1 2" key="1">
    <citation type="submission" date="2018-04" db="EMBL/GenBank/DDBJ databases">
        <title>Chitinophaga fuyangensis sp. nov., isolated from soil in a chemical factory.</title>
        <authorList>
            <person name="Chen K."/>
        </authorList>
    </citation>
    <scope>NUCLEOTIDE SEQUENCE [LARGE SCALE GENOMIC DNA]</scope>
    <source>
        <strain evidence="1 2">LY-1</strain>
    </source>
</reference>
<dbReference type="NCBIfam" id="TIGR01683">
    <property type="entry name" value="thiS"/>
    <property type="match status" value="1"/>
</dbReference>
<dbReference type="RefSeq" id="WP_108687440.1">
    <property type="nucleotide sequence ID" value="NZ_QCYK01000002.1"/>
</dbReference>
<dbReference type="SUPFAM" id="SSF54285">
    <property type="entry name" value="MoaD/ThiS"/>
    <property type="match status" value="1"/>
</dbReference>
<dbReference type="InterPro" id="IPR016155">
    <property type="entry name" value="Mopterin_synth/thiamin_S_b"/>
</dbReference>
<dbReference type="Pfam" id="PF02597">
    <property type="entry name" value="ThiS"/>
    <property type="match status" value="1"/>
</dbReference>
<name>A0A2T7BH45_9BACT</name>
<dbReference type="EMBL" id="QCYK01000002">
    <property type="protein sequence ID" value="PUZ25600.1"/>
    <property type="molecule type" value="Genomic_DNA"/>
</dbReference>
<dbReference type="Proteomes" id="UP000244450">
    <property type="component" value="Unassembled WGS sequence"/>
</dbReference>
<organism evidence="1 2">
    <name type="scientific">Chitinophaga parva</name>
    <dbReference type="NCBI Taxonomy" id="2169414"/>
    <lineage>
        <taxon>Bacteria</taxon>
        <taxon>Pseudomonadati</taxon>
        <taxon>Bacteroidota</taxon>
        <taxon>Chitinophagia</taxon>
        <taxon>Chitinophagales</taxon>
        <taxon>Chitinophagaceae</taxon>
        <taxon>Chitinophaga</taxon>
    </lineage>
</organism>